<evidence type="ECO:0000256" key="2">
    <source>
        <dbReference type="ARBA" id="ARBA00004604"/>
    </source>
</evidence>
<dbReference type="PANTHER" id="PTHR13243:SF1">
    <property type="entry name" value="NUCLEOLAR PROTEIN 16"/>
    <property type="match status" value="1"/>
</dbReference>
<dbReference type="PANTHER" id="PTHR13243">
    <property type="entry name" value="HSPC111 PROTEIN-RELATED"/>
    <property type="match status" value="1"/>
</dbReference>
<sequence length="272" mass="29516">MVGPRARRKVRMPSRKFTRKQRNPMAVSFAGVHKLVRDNWDHTKTLRQNYEALGLVASLNGVAGGTGNEAALQAEELRRRDELRNNVEWRVIEGEQDGEQPEGGSVGEDEAVAGDGKQAVGKAGKKHKKQAAKAKSAAAALDAGKDADLLAMQPVEPEIRIDERAKRIGARVNQRLVASEVAAAAGAAGSASAPASANPIIAAMEAESRATVQVVRHASEQEYLVYRELVRKHGEDFGAMARDIRLNKYQLSAGQLKRKIKQMRTADQLLGL</sequence>
<dbReference type="InterPro" id="IPR019002">
    <property type="entry name" value="Ribosome_biogenesis_Nop16"/>
</dbReference>
<reference evidence="6 7" key="1">
    <citation type="submission" date="2023-09" db="EMBL/GenBank/DDBJ databases">
        <title>Pangenome analysis of Batrachochytrium dendrobatidis and related Chytrids.</title>
        <authorList>
            <person name="Yacoub M.N."/>
            <person name="Stajich J.E."/>
            <person name="James T.Y."/>
        </authorList>
    </citation>
    <scope>NUCLEOTIDE SEQUENCE [LARGE SCALE GENOMIC DNA]</scope>
    <source>
        <strain evidence="6 7">JEL0888</strain>
    </source>
</reference>
<organism evidence="6 7">
    <name type="scientific">Polyrhizophydium stewartii</name>
    <dbReference type="NCBI Taxonomy" id="2732419"/>
    <lineage>
        <taxon>Eukaryota</taxon>
        <taxon>Fungi</taxon>
        <taxon>Fungi incertae sedis</taxon>
        <taxon>Chytridiomycota</taxon>
        <taxon>Chytridiomycota incertae sedis</taxon>
        <taxon>Chytridiomycetes</taxon>
        <taxon>Rhizophydiales</taxon>
        <taxon>Rhizophydiales incertae sedis</taxon>
        <taxon>Polyrhizophydium</taxon>
    </lineage>
</organism>
<dbReference type="EMBL" id="JADGIZ020000030">
    <property type="protein sequence ID" value="KAL2914727.1"/>
    <property type="molecule type" value="Genomic_DNA"/>
</dbReference>
<proteinExistence type="inferred from homology"/>
<comment type="function">
    <text evidence="1">Involved in the biogenesis of the 60S ribosomal subunit.</text>
</comment>
<dbReference type="Pfam" id="PF09420">
    <property type="entry name" value="Nop16"/>
    <property type="match status" value="1"/>
</dbReference>
<evidence type="ECO:0000313" key="6">
    <source>
        <dbReference type="EMBL" id="KAL2914727.1"/>
    </source>
</evidence>
<comment type="caution">
    <text evidence="6">The sequence shown here is derived from an EMBL/GenBank/DDBJ whole genome shotgun (WGS) entry which is preliminary data.</text>
</comment>
<comment type="similarity">
    <text evidence="3">Belongs to the NOP16 family.</text>
</comment>
<protein>
    <recommendedName>
        <fullName evidence="4">Nucleolar protein 16</fullName>
    </recommendedName>
</protein>
<keyword evidence="7" id="KW-1185">Reference proteome</keyword>
<evidence type="ECO:0000313" key="7">
    <source>
        <dbReference type="Proteomes" id="UP001527925"/>
    </source>
</evidence>
<evidence type="ECO:0000256" key="3">
    <source>
        <dbReference type="ARBA" id="ARBA00008479"/>
    </source>
</evidence>
<evidence type="ECO:0000256" key="1">
    <source>
        <dbReference type="ARBA" id="ARBA00002889"/>
    </source>
</evidence>
<dbReference type="Proteomes" id="UP001527925">
    <property type="component" value="Unassembled WGS sequence"/>
</dbReference>
<keyword evidence="5" id="KW-0539">Nucleus</keyword>
<comment type="subcellular location">
    <subcellularLocation>
        <location evidence="2">Nucleus</location>
        <location evidence="2">Nucleolus</location>
    </subcellularLocation>
</comment>
<name>A0ABR4N5A9_9FUNG</name>
<gene>
    <name evidence="6" type="primary">NOP16</name>
    <name evidence="6" type="ORF">HK105_205658</name>
</gene>
<accession>A0ABR4N5A9</accession>
<evidence type="ECO:0000256" key="4">
    <source>
        <dbReference type="ARBA" id="ARBA00015522"/>
    </source>
</evidence>
<evidence type="ECO:0000256" key="5">
    <source>
        <dbReference type="ARBA" id="ARBA00023242"/>
    </source>
</evidence>